<organism evidence="1 2">
    <name type="scientific">Fomitopsis schrenkii</name>
    <name type="common">Brown rot fungus</name>
    <dbReference type="NCBI Taxonomy" id="2126942"/>
    <lineage>
        <taxon>Eukaryota</taxon>
        <taxon>Fungi</taxon>
        <taxon>Dikarya</taxon>
        <taxon>Basidiomycota</taxon>
        <taxon>Agaricomycotina</taxon>
        <taxon>Agaricomycetes</taxon>
        <taxon>Polyporales</taxon>
        <taxon>Fomitopsis</taxon>
    </lineage>
</organism>
<keyword evidence="2" id="KW-1185">Reference proteome</keyword>
<evidence type="ECO:0000313" key="1">
    <source>
        <dbReference type="EMBL" id="EPT05707.1"/>
    </source>
</evidence>
<dbReference type="eggNOG" id="ENOG502SCY7">
    <property type="taxonomic scope" value="Eukaryota"/>
</dbReference>
<accession>S8EKU2</accession>
<dbReference type="Proteomes" id="UP000015241">
    <property type="component" value="Unassembled WGS sequence"/>
</dbReference>
<evidence type="ECO:0008006" key="3">
    <source>
        <dbReference type="Google" id="ProtNLM"/>
    </source>
</evidence>
<name>S8EKU2_FOMSC</name>
<sequence>MLRKSSLKGFEVPGLTGRLVTSLFADDTSTFLAKTDRWTDLWAILKRWCKASKAKFNDGKTEVIPVGSETYRQGVVATRKISACDLDDSDDAIPANIHIARDGEAVRILGAWIGNKTNQAAIWAPTIKKIGDFLEQWGKCHPSMSGKRHIAQMGVGGISQYLTKVQGMPRQVEEELTKMTRAFLWDGKKPLISLQILQRPIDEG</sequence>
<dbReference type="EMBL" id="KE504123">
    <property type="protein sequence ID" value="EPT05707.1"/>
    <property type="molecule type" value="Genomic_DNA"/>
</dbReference>
<protein>
    <recommendedName>
        <fullName evidence="3">Reverse transcriptase domain-containing protein</fullName>
    </recommendedName>
</protein>
<proteinExistence type="predicted"/>
<dbReference type="OrthoDB" id="2205812at2759"/>
<dbReference type="HOGENOM" id="CLU_077575_1_0_1"/>
<gene>
    <name evidence="1" type="ORF">FOMPIDRAFT_1082950</name>
</gene>
<dbReference type="InParanoid" id="S8EKU2"/>
<evidence type="ECO:0000313" key="2">
    <source>
        <dbReference type="Proteomes" id="UP000015241"/>
    </source>
</evidence>
<dbReference type="AlphaFoldDB" id="S8EKU2"/>
<reference evidence="1 2" key="1">
    <citation type="journal article" date="2012" name="Science">
        <title>The Paleozoic origin of enzymatic lignin decomposition reconstructed from 31 fungal genomes.</title>
        <authorList>
            <person name="Floudas D."/>
            <person name="Binder M."/>
            <person name="Riley R."/>
            <person name="Barry K."/>
            <person name="Blanchette R.A."/>
            <person name="Henrissat B."/>
            <person name="Martinez A.T."/>
            <person name="Otillar R."/>
            <person name="Spatafora J.W."/>
            <person name="Yadav J.S."/>
            <person name="Aerts A."/>
            <person name="Benoit I."/>
            <person name="Boyd A."/>
            <person name="Carlson A."/>
            <person name="Copeland A."/>
            <person name="Coutinho P.M."/>
            <person name="de Vries R.P."/>
            <person name="Ferreira P."/>
            <person name="Findley K."/>
            <person name="Foster B."/>
            <person name="Gaskell J."/>
            <person name="Glotzer D."/>
            <person name="Gorecki P."/>
            <person name="Heitman J."/>
            <person name="Hesse C."/>
            <person name="Hori C."/>
            <person name="Igarashi K."/>
            <person name="Jurgens J.A."/>
            <person name="Kallen N."/>
            <person name="Kersten P."/>
            <person name="Kohler A."/>
            <person name="Kuees U."/>
            <person name="Kumar T.K.A."/>
            <person name="Kuo A."/>
            <person name="LaButti K."/>
            <person name="Larrondo L.F."/>
            <person name="Lindquist E."/>
            <person name="Ling A."/>
            <person name="Lombard V."/>
            <person name="Lucas S."/>
            <person name="Lundell T."/>
            <person name="Martin R."/>
            <person name="McLaughlin D.J."/>
            <person name="Morgenstern I."/>
            <person name="Morin E."/>
            <person name="Murat C."/>
            <person name="Nagy L.G."/>
            <person name="Nolan M."/>
            <person name="Ohm R.A."/>
            <person name="Patyshakuliyeva A."/>
            <person name="Rokas A."/>
            <person name="Ruiz-Duenas F.J."/>
            <person name="Sabat G."/>
            <person name="Salamov A."/>
            <person name="Samejima M."/>
            <person name="Schmutz J."/>
            <person name="Slot J.C."/>
            <person name="St John F."/>
            <person name="Stenlid J."/>
            <person name="Sun H."/>
            <person name="Sun S."/>
            <person name="Syed K."/>
            <person name="Tsang A."/>
            <person name="Wiebenga A."/>
            <person name="Young D."/>
            <person name="Pisabarro A."/>
            <person name="Eastwood D.C."/>
            <person name="Martin F."/>
            <person name="Cullen D."/>
            <person name="Grigoriev I.V."/>
            <person name="Hibbett D.S."/>
        </authorList>
    </citation>
    <scope>NUCLEOTIDE SEQUENCE</scope>
    <source>
        <strain evidence="2">FP-58527</strain>
    </source>
</reference>
<feature type="non-terminal residue" evidence="1">
    <location>
        <position position="204"/>
    </location>
</feature>